<organism evidence="4 5">
    <name type="scientific">Bosea spartocytisi</name>
    <dbReference type="NCBI Taxonomy" id="2773451"/>
    <lineage>
        <taxon>Bacteria</taxon>
        <taxon>Pseudomonadati</taxon>
        <taxon>Pseudomonadota</taxon>
        <taxon>Alphaproteobacteria</taxon>
        <taxon>Hyphomicrobiales</taxon>
        <taxon>Boseaceae</taxon>
        <taxon>Bosea</taxon>
    </lineage>
</organism>
<protein>
    <submittedName>
        <fullName evidence="4">TIM44-like domain-containing protein</fullName>
    </submittedName>
</protein>
<dbReference type="PANTHER" id="PTHR41542:SF1">
    <property type="entry name" value="BLL5807 PROTEIN"/>
    <property type="match status" value="1"/>
</dbReference>
<keyword evidence="2" id="KW-0472">Membrane</keyword>
<evidence type="ECO:0000256" key="1">
    <source>
        <dbReference type="SAM" id="MobiDB-lite"/>
    </source>
</evidence>
<dbReference type="AlphaFoldDB" id="A0A927I2C5"/>
<dbReference type="RefSeq" id="WP_112764817.1">
    <property type="nucleotide sequence ID" value="NZ_JACXWY010000017.1"/>
</dbReference>
<feature type="compositionally biased region" description="Polar residues" evidence="1">
    <location>
        <begin position="42"/>
        <end position="71"/>
    </location>
</feature>
<feature type="transmembrane region" description="Helical" evidence="2">
    <location>
        <begin position="116"/>
        <end position="144"/>
    </location>
</feature>
<evidence type="ECO:0000313" key="5">
    <source>
        <dbReference type="Proteomes" id="UP000619295"/>
    </source>
</evidence>
<keyword evidence="2" id="KW-0812">Transmembrane</keyword>
<keyword evidence="5" id="KW-1185">Reference proteome</keyword>
<sequence length="329" mass="34227">MSLISLARRGRAVALVVGALMLVPLVAEARPGGGRSSGSRGMFSNSAPAPTNTIPGGAQSFQRSAAPSPSVANPGMGAGAAAAQAARPSFARNMMMGIGAGLLGAGLFGMLSGSGFFGGLASLAGILGFLLQIGLIAGIIMLAIRFFRRRSEPQLAGAGAPYGREAYGAQPDAAQPAAARMGGFGGGAAQPATTPIQLEGADFSAFERLLGEVNAAYSNEDEAGLRQRVTPEMFGYFDEDLTENVRRGVVDRVSDVKLLQGDLSEAWREGSTDYATVSMRFSLVNALYDRKSGRVVDGNATAPQEVKEFWTFLRERGGEWKLSAIQQAA</sequence>
<dbReference type="Pfam" id="PF04280">
    <property type="entry name" value="Tim44"/>
    <property type="match status" value="1"/>
</dbReference>
<dbReference type="PANTHER" id="PTHR41542">
    <property type="entry name" value="BLL5807 PROTEIN"/>
    <property type="match status" value="1"/>
</dbReference>
<proteinExistence type="predicted"/>
<evidence type="ECO:0000256" key="2">
    <source>
        <dbReference type="SAM" id="Phobius"/>
    </source>
</evidence>
<reference evidence="4" key="1">
    <citation type="submission" date="2020-09" db="EMBL/GenBank/DDBJ databases">
        <title>Bosea spartocytisi sp. nov. a root nodule endophyte of Spartocytisus supranubius in the high mountain ecosystem fo the Teide National Park (Canary Islands, Spain).</title>
        <authorList>
            <person name="Pulido-Suarez L."/>
            <person name="Peix A."/>
            <person name="Igual J.M."/>
            <person name="Socas-Perez N."/>
            <person name="Velazquez E."/>
            <person name="Flores-Felix J.D."/>
            <person name="Leon-Barrios M."/>
        </authorList>
    </citation>
    <scope>NUCLEOTIDE SEQUENCE</scope>
    <source>
        <strain evidence="4">SSUT16</strain>
    </source>
</reference>
<gene>
    <name evidence="4" type="ORF">IED13_21940</name>
</gene>
<name>A0A927I2C5_9HYPH</name>
<dbReference type="Gene3D" id="3.10.450.240">
    <property type="match status" value="1"/>
</dbReference>
<accession>A0A927I2C5</accession>
<feature type="domain" description="Tim44-like" evidence="3">
    <location>
        <begin position="184"/>
        <end position="327"/>
    </location>
</feature>
<dbReference type="SMART" id="SM00978">
    <property type="entry name" value="Tim44"/>
    <property type="match status" value="1"/>
</dbReference>
<evidence type="ECO:0000313" key="4">
    <source>
        <dbReference type="EMBL" id="MBD3848367.1"/>
    </source>
</evidence>
<keyword evidence="2" id="KW-1133">Transmembrane helix</keyword>
<dbReference type="EMBL" id="JACXWY010000017">
    <property type="protein sequence ID" value="MBD3848367.1"/>
    <property type="molecule type" value="Genomic_DNA"/>
</dbReference>
<feature type="region of interest" description="Disordered" evidence="1">
    <location>
        <begin position="31"/>
        <end position="72"/>
    </location>
</feature>
<dbReference type="InterPro" id="IPR032710">
    <property type="entry name" value="NTF2-like_dom_sf"/>
</dbReference>
<evidence type="ECO:0000259" key="3">
    <source>
        <dbReference type="SMART" id="SM00978"/>
    </source>
</evidence>
<dbReference type="Proteomes" id="UP000619295">
    <property type="component" value="Unassembled WGS sequence"/>
</dbReference>
<dbReference type="SUPFAM" id="SSF54427">
    <property type="entry name" value="NTF2-like"/>
    <property type="match status" value="1"/>
</dbReference>
<comment type="caution">
    <text evidence="4">The sequence shown here is derived from an EMBL/GenBank/DDBJ whole genome shotgun (WGS) entry which is preliminary data.</text>
</comment>
<dbReference type="InterPro" id="IPR007379">
    <property type="entry name" value="Tim44-like_dom"/>
</dbReference>